<reference evidence="3" key="1">
    <citation type="submission" date="2020-03" db="EMBL/GenBank/DDBJ databases">
        <title>Genome of Pelagibius litoralis DSM 21314T.</title>
        <authorList>
            <person name="Wang G."/>
        </authorList>
    </citation>
    <scope>NUCLEOTIDE SEQUENCE</scope>
    <source>
        <strain evidence="3">DSM 21314</strain>
    </source>
</reference>
<dbReference type="AlphaFoldDB" id="A0A967CBF7"/>
<dbReference type="RefSeq" id="WP_167222506.1">
    <property type="nucleotide sequence ID" value="NZ_JAAQPH010000004.1"/>
</dbReference>
<evidence type="ECO:0000313" key="3">
    <source>
        <dbReference type="EMBL" id="NIA68174.1"/>
    </source>
</evidence>
<name>A0A967CBF7_9PROT</name>
<proteinExistence type="predicted"/>
<dbReference type="PANTHER" id="PTHR43058">
    <property type="entry name" value="SLR0655 PROTEIN"/>
    <property type="match status" value="1"/>
</dbReference>
<evidence type="ECO:0000256" key="1">
    <source>
        <dbReference type="SAM" id="MobiDB-lite"/>
    </source>
</evidence>
<sequence length="168" mass="18757">MFDPPPNKRVVPGPGQESVWDYPRPPRLESTARHLKVVFAETVVAETSRALRILETSHPPSYYLPPEDVRRDLLERAPGRSICEFKGQAAYWSIRVGSRISEAAAWSYAAPWSPYEALCDHLCFYAGRADACFVDGERVVPQEGDFYGGWRSADIVGPFKGGPGTRGW</sequence>
<feature type="domain" description="DUF427" evidence="2">
    <location>
        <begin position="36"/>
        <end position="126"/>
    </location>
</feature>
<evidence type="ECO:0000313" key="4">
    <source>
        <dbReference type="Proteomes" id="UP000761264"/>
    </source>
</evidence>
<evidence type="ECO:0000259" key="2">
    <source>
        <dbReference type="Pfam" id="PF04248"/>
    </source>
</evidence>
<dbReference type="Proteomes" id="UP000761264">
    <property type="component" value="Unassembled WGS sequence"/>
</dbReference>
<organism evidence="3 4">
    <name type="scientific">Pelagibius litoralis</name>
    <dbReference type="NCBI Taxonomy" id="374515"/>
    <lineage>
        <taxon>Bacteria</taxon>
        <taxon>Pseudomonadati</taxon>
        <taxon>Pseudomonadota</taxon>
        <taxon>Alphaproteobacteria</taxon>
        <taxon>Rhodospirillales</taxon>
        <taxon>Rhodovibrionaceae</taxon>
        <taxon>Pelagibius</taxon>
    </lineage>
</organism>
<comment type="caution">
    <text evidence="3">The sequence shown here is derived from an EMBL/GenBank/DDBJ whole genome shotgun (WGS) entry which is preliminary data.</text>
</comment>
<dbReference type="InterPro" id="IPR038694">
    <property type="entry name" value="DUF427_sf"/>
</dbReference>
<keyword evidence="4" id="KW-1185">Reference proteome</keyword>
<dbReference type="Pfam" id="PF04248">
    <property type="entry name" value="NTP_transf_9"/>
    <property type="match status" value="1"/>
</dbReference>
<dbReference type="PANTHER" id="PTHR43058:SF1">
    <property type="entry name" value="DUF427 DOMAIN-CONTAINING PROTEIN"/>
    <property type="match status" value="1"/>
</dbReference>
<dbReference type="Gene3D" id="2.170.150.40">
    <property type="entry name" value="Domain of unknown function (DUF427)"/>
    <property type="match status" value="1"/>
</dbReference>
<accession>A0A967CBF7</accession>
<protein>
    <submittedName>
        <fullName evidence="3">DUF427 domain-containing protein</fullName>
    </submittedName>
</protein>
<dbReference type="EMBL" id="JAAQPH010000004">
    <property type="protein sequence ID" value="NIA68174.1"/>
    <property type="molecule type" value="Genomic_DNA"/>
</dbReference>
<dbReference type="InterPro" id="IPR007361">
    <property type="entry name" value="DUF427"/>
</dbReference>
<feature type="region of interest" description="Disordered" evidence="1">
    <location>
        <begin position="1"/>
        <end position="23"/>
    </location>
</feature>
<gene>
    <name evidence="3" type="ORF">HBA54_06180</name>
</gene>